<feature type="non-terminal residue" evidence="1">
    <location>
        <position position="1"/>
    </location>
</feature>
<accession>A0A0F9DHG7</accession>
<reference evidence="1" key="1">
    <citation type="journal article" date="2015" name="Nature">
        <title>Complex archaea that bridge the gap between prokaryotes and eukaryotes.</title>
        <authorList>
            <person name="Spang A."/>
            <person name="Saw J.H."/>
            <person name="Jorgensen S.L."/>
            <person name="Zaremba-Niedzwiedzka K."/>
            <person name="Martijn J."/>
            <person name="Lind A.E."/>
            <person name="van Eijk R."/>
            <person name="Schleper C."/>
            <person name="Guy L."/>
            <person name="Ettema T.J."/>
        </authorList>
    </citation>
    <scope>NUCLEOTIDE SEQUENCE</scope>
</reference>
<evidence type="ECO:0000313" key="1">
    <source>
        <dbReference type="EMBL" id="KKL61148.1"/>
    </source>
</evidence>
<protein>
    <submittedName>
        <fullName evidence="1">Uncharacterized protein</fullName>
    </submittedName>
</protein>
<dbReference type="Gene3D" id="3.30.420.240">
    <property type="match status" value="1"/>
</dbReference>
<dbReference type="AlphaFoldDB" id="A0A0F9DHG7"/>
<organism evidence="1">
    <name type="scientific">marine sediment metagenome</name>
    <dbReference type="NCBI Taxonomy" id="412755"/>
    <lineage>
        <taxon>unclassified sequences</taxon>
        <taxon>metagenomes</taxon>
        <taxon>ecological metagenomes</taxon>
    </lineage>
</organism>
<comment type="caution">
    <text evidence="1">The sequence shown here is derived from an EMBL/GenBank/DDBJ whole genome shotgun (WGS) entry which is preliminary data.</text>
</comment>
<name>A0A0F9DHG7_9ZZZZ</name>
<gene>
    <name evidence="1" type="ORF">LCGC14_2198210</name>
</gene>
<sequence>IGIGAGIRSRLGELFEQKNLTVLGVNVGMKSDDPENFRNLKAEIWMTAQEWFRENKISLPDNDELIEDLASVKYLVTSKGQIGIEKKEDTIKRLGRSPDMGDCFVLGLYGLKGLGFDPVVEYEDEDSDLADSYNVQTVF</sequence>
<proteinExistence type="predicted"/>
<dbReference type="EMBL" id="LAZR01028908">
    <property type="protein sequence ID" value="KKL61148.1"/>
    <property type="molecule type" value="Genomic_DNA"/>
</dbReference>